<evidence type="ECO:0000313" key="2">
    <source>
        <dbReference type="Proteomes" id="UP000647416"/>
    </source>
</evidence>
<sequence length="195" mass="22600">MEQKERYAESYKITQAIHIGTSEIVIGIDMNAKDNMYYMVADYENNGIFEKYDNALVSDSYTEILSIFTERINNGLAQIKEIEKTFSDKMITADMCDSISGKNLKGEIIVINADELYPEYRTQAYQIVRCTGGNGALANARGSAVFCEYFYKDKHARYERYDVLGILKPEHYPEWLNKRLEVEKVKKKSHKEVER</sequence>
<accession>A0A926IUB5</accession>
<dbReference type="EMBL" id="JACRTE010000038">
    <property type="protein sequence ID" value="MBC8597495.1"/>
    <property type="molecule type" value="Genomic_DNA"/>
</dbReference>
<comment type="caution">
    <text evidence="1">The sequence shown here is derived from an EMBL/GenBank/DDBJ whole genome shotgun (WGS) entry which is preliminary data.</text>
</comment>
<proteinExistence type="predicted"/>
<dbReference type="AlphaFoldDB" id="A0A926IUB5"/>
<name>A0A926IUB5_9FIRM</name>
<protein>
    <submittedName>
        <fullName evidence="1">Uncharacterized protein</fullName>
    </submittedName>
</protein>
<gene>
    <name evidence="1" type="ORF">H8706_11570</name>
</gene>
<evidence type="ECO:0000313" key="1">
    <source>
        <dbReference type="EMBL" id="MBC8597495.1"/>
    </source>
</evidence>
<dbReference type="RefSeq" id="WP_262432767.1">
    <property type="nucleotide sequence ID" value="NZ_JACRTE010000038.1"/>
</dbReference>
<organism evidence="1 2">
    <name type="scientific">Qingrenia yutianensis</name>
    <dbReference type="NCBI Taxonomy" id="2763676"/>
    <lineage>
        <taxon>Bacteria</taxon>
        <taxon>Bacillati</taxon>
        <taxon>Bacillota</taxon>
        <taxon>Clostridia</taxon>
        <taxon>Eubacteriales</taxon>
        <taxon>Oscillospiraceae</taxon>
        <taxon>Qingrenia</taxon>
    </lineage>
</organism>
<dbReference type="Proteomes" id="UP000647416">
    <property type="component" value="Unassembled WGS sequence"/>
</dbReference>
<keyword evidence="2" id="KW-1185">Reference proteome</keyword>
<reference evidence="1" key="1">
    <citation type="submission" date="2020-08" db="EMBL/GenBank/DDBJ databases">
        <title>Genome public.</title>
        <authorList>
            <person name="Liu C."/>
            <person name="Sun Q."/>
        </authorList>
    </citation>
    <scope>NUCLEOTIDE SEQUENCE</scope>
    <source>
        <strain evidence="1">NSJ-50</strain>
    </source>
</reference>